<organism evidence="2">
    <name type="scientific">freshwater metagenome</name>
    <dbReference type="NCBI Taxonomy" id="449393"/>
    <lineage>
        <taxon>unclassified sequences</taxon>
        <taxon>metagenomes</taxon>
        <taxon>ecological metagenomes</taxon>
    </lineage>
</organism>
<gene>
    <name evidence="2" type="ORF">UFOPK2992_01315</name>
</gene>
<proteinExistence type="predicted"/>
<keyword evidence="1" id="KW-1133">Transmembrane helix</keyword>
<protein>
    <submittedName>
        <fullName evidence="2">Unannotated protein</fullName>
    </submittedName>
</protein>
<dbReference type="AlphaFoldDB" id="A0A6J6YEG8"/>
<name>A0A6J6YEG8_9ZZZZ</name>
<accession>A0A6J6YEG8</accession>
<feature type="transmembrane region" description="Helical" evidence="1">
    <location>
        <begin position="69"/>
        <end position="88"/>
    </location>
</feature>
<evidence type="ECO:0000256" key="1">
    <source>
        <dbReference type="SAM" id="Phobius"/>
    </source>
</evidence>
<sequence length="325" mass="35133">MAFVQALRDRQRGFGRVAKLAVGLALQAGQVKQRRRGLGGGLAFFSHAGALAAHRLGNGLRLALAPDPVGLFLGVLSIFFMLWVKPLGGILAGLRGKTGVDFPVVAADELADLLLALYHHRQRGRLHPPDGRQEKPAIARVEGGHGPGAVDTHQPIGLTATARGVGQGLHLRIAAQGAKTIANRLRRHALQPQAANRLAQRLDAPGVLFDQPEDQFALAPRVAGVDELVHIFAFGQPHHGVEPSLGLVHRLEVKVRRNHRQVGKAPFAALDIKRLGRLDLDQVADRAGDHIAFVLEVLIVLLELARQGREGPHDVLGHRRFFCNN</sequence>
<dbReference type="EMBL" id="CAFAAI010000239">
    <property type="protein sequence ID" value="CAB4806593.1"/>
    <property type="molecule type" value="Genomic_DNA"/>
</dbReference>
<evidence type="ECO:0000313" key="2">
    <source>
        <dbReference type="EMBL" id="CAB4806593.1"/>
    </source>
</evidence>
<keyword evidence="1" id="KW-0472">Membrane</keyword>
<keyword evidence="1" id="KW-0812">Transmembrane</keyword>
<reference evidence="2" key="1">
    <citation type="submission" date="2020-05" db="EMBL/GenBank/DDBJ databases">
        <authorList>
            <person name="Chiriac C."/>
            <person name="Salcher M."/>
            <person name="Ghai R."/>
            <person name="Kavagutti S V."/>
        </authorList>
    </citation>
    <scope>NUCLEOTIDE SEQUENCE</scope>
</reference>